<evidence type="ECO:0000256" key="2">
    <source>
        <dbReference type="ARBA" id="ARBA00022643"/>
    </source>
</evidence>
<proteinExistence type="predicted"/>
<keyword evidence="6" id="KW-1185">Reference proteome</keyword>
<dbReference type="EMBL" id="JANRMI010000001">
    <property type="protein sequence ID" value="MDG0814809.1"/>
    <property type="molecule type" value="Genomic_DNA"/>
</dbReference>
<evidence type="ECO:0000313" key="6">
    <source>
        <dbReference type="Proteomes" id="UP001152321"/>
    </source>
</evidence>
<evidence type="ECO:0000313" key="5">
    <source>
        <dbReference type="EMBL" id="MDG0814809.1"/>
    </source>
</evidence>
<dbReference type="RefSeq" id="WP_277576294.1">
    <property type="nucleotide sequence ID" value="NZ_JANRMI010000001.1"/>
</dbReference>
<dbReference type="Pfam" id="PF00881">
    <property type="entry name" value="Nitroreductase"/>
    <property type="match status" value="1"/>
</dbReference>
<dbReference type="InterPro" id="IPR000415">
    <property type="entry name" value="Nitroreductase-like"/>
</dbReference>
<reference evidence="5" key="1">
    <citation type="submission" date="2022-08" db="EMBL/GenBank/DDBJ databases">
        <title>Novel Bdellovibrio Species Isolated from Svalbard: Designation Bdellovibrio svalbardensis.</title>
        <authorList>
            <person name="Mitchell R.J."/>
            <person name="Choi S.Y."/>
        </authorList>
    </citation>
    <scope>NUCLEOTIDE SEQUENCE</scope>
    <source>
        <strain evidence="5">PAP01</strain>
    </source>
</reference>
<feature type="domain" description="Nitroreductase" evidence="4">
    <location>
        <begin position="11"/>
        <end position="179"/>
    </location>
</feature>
<dbReference type="Gene3D" id="3.40.109.10">
    <property type="entry name" value="NADH Oxidase"/>
    <property type="match status" value="1"/>
</dbReference>
<keyword evidence="3" id="KW-0560">Oxidoreductase</keyword>
<dbReference type="PANTHER" id="PTHR23026">
    <property type="entry name" value="NADPH NITROREDUCTASE"/>
    <property type="match status" value="1"/>
</dbReference>
<comment type="caution">
    <text evidence="5">The sequence shown here is derived from an EMBL/GenBank/DDBJ whole genome shotgun (WGS) entry which is preliminary data.</text>
</comment>
<organism evidence="5 6">
    <name type="scientific">Bdellovibrio svalbardensis</name>
    <dbReference type="NCBI Taxonomy" id="2972972"/>
    <lineage>
        <taxon>Bacteria</taxon>
        <taxon>Pseudomonadati</taxon>
        <taxon>Bdellovibrionota</taxon>
        <taxon>Bdellovibrionia</taxon>
        <taxon>Bdellovibrionales</taxon>
        <taxon>Pseudobdellovibrionaceae</taxon>
        <taxon>Bdellovibrio</taxon>
    </lineage>
</organism>
<accession>A0ABT6DE53</accession>
<evidence type="ECO:0000256" key="1">
    <source>
        <dbReference type="ARBA" id="ARBA00022630"/>
    </source>
</evidence>
<evidence type="ECO:0000256" key="3">
    <source>
        <dbReference type="ARBA" id="ARBA00023002"/>
    </source>
</evidence>
<gene>
    <name evidence="5" type="ORF">NWE73_00430</name>
</gene>
<keyword evidence="1" id="KW-0285">Flavoprotein</keyword>
<dbReference type="SUPFAM" id="SSF55469">
    <property type="entry name" value="FMN-dependent nitroreductase-like"/>
    <property type="match status" value="1"/>
</dbReference>
<sequence length="199" mass="22952">MQKEEFYQLLESRKSIRKFKTDPVPREVIERILNAGMHAPSGKNLQNWRFFVVTGKKRDEYLQHSQKSWLSLKDILAKKLKPSLYDFTERFFFTLGEAPVLIFAYSLNDVNERHYTSIGSVYMAVENMNLACLVEGLGSCTMGAPLEIKEEVDRFLGVDKLPEYQSGQLELLCGMVIGYPDHNPPKAPRQTESRVTWLE</sequence>
<evidence type="ECO:0000259" key="4">
    <source>
        <dbReference type="Pfam" id="PF00881"/>
    </source>
</evidence>
<dbReference type="InterPro" id="IPR029479">
    <property type="entry name" value="Nitroreductase"/>
</dbReference>
<dbReference type="Proteomes" id="UP001152321">
    <property type="component" value="Unassembled WGS sequence"/>
</dbReference>
<name>A0ABT6DE53_9BACT</name>
<protein>
    <submittedName>
        <fullName evidence="5">Nitroreductase family protein</fullName>
    </submittedName>
</protein>
<keyword evidence="2" id="KW-0288">FMN</keyword>
<dbReference type="InterPro" id="IPR050627">
    <property type="entry name" value="Nitroreductase/BluB"/>
</dbReference>
<dbReference type="PANTHER" id="PTHR23026:SF90">
    <property type="entry name" value="IODOTYROSINE DEIODINASE 1"/>
    <property type="match status" value="1"/>
</dbReference>